<evidence type="ECO:0000256" key="3">
    <source>
        <dbReference type="HAMAP-Rule" id="MF_01077"/>
    </source>
</evidence>
<comment type="function">
    <text evidence="3">Required for maturation of 30S ribosomal subunits.</text>
</comment>
<keyword evidence="1 3" id="KW-0963">Cytoplasm</keyword>
<accession>A0A9J6P2W6</accession>
<keyword evidence="7" id="KW-1185">Reference proteome</keyword>
<dbReference type="Pfam" id="PF02576">
    <property type="entry name" value="RimP_N"/>
    <property type="match status" value="1"/>
</dbReference>
<dbReference type="EMBL" id="JAGSOJ010000003">
    <property type="protein sequence ID" value="MCM1991114.1"/>
    <property type="molecule type" value="Genomic_DNA"/>
</dbReference>
<dbReference type="GO" id="GO:0005829">
    <property type="term" value="C:cytosol"/>
    <property type="evidence" value="ECO:0007669"/>
    <property type="project" value="TreeGrafter"/>
</dbReference>
<comment type="subcellular location">
    <subcellularLocation>
        <location evidence="3">Cytoplasm</location>
    </subcellularLocation>
</comment>
<evidence type="ECO:0000313" key="7">
    <source>
        <dbReference type="Proteomes" id="UP001056429"/>
    </source>
</evidence>
<gene>
    <name evidence="3 6" type="primary">rimP</name>
    <name evidence="6" type="ORF">KDK92_15380</name>
</gene>
<dbReference type="GO" id="GO:0000028">
    <property type="term" value="P:ribosomal small subunit assembly"/>
    <property type="evidence" value="ECO:0007669"/>
    <property type="project" value="TreeGrafter"/>
</dbReference>
<dbReference type="FunFam" id="3.30.300.70:FF:000001">
    <property type="entry name" value="Ribosome maturation factor RimP"/>
    <property type="match status" value="1"/>
</dbReference>
<dbReference type="InterPro" id="IPR028989">
    <property type="entry name" value="RimP_N"/>
</dbReference>
<evidence type="ECO:0000259" key="4">
    <source>
        <dbReference type="Pfam" id="PF02576"/>
    </source>
</evidence>
<evidence type="ECO:0000259" key="5">
    <source>
        <dbReference type="Pfam" id="PF17384"/>
    </source>
</evidence>
<dbReference type="AlphaFoldDB" id="A0A9J6P2W6"/>
<evidence type="ECO:0000256" key="1">
    <source>
        <dbReference type="ARBA" id="ARBA00022490"/>
    </source>
</evidence>
<evidence type="ECO:0000313" key="6">
    <source>
        <dbReference type="EMBL" id="MCM1991114.1"/>
    </source>
</evidence>
<dbReference type="Gene3D" id="2.30.30.180">
    <property type="entry name" value="Ribosome maturation factor RimP, C-terminal domain"/>
    <property type="match status" value="1"/>
</dbReference>
<dbReference type="NCBIfam" id="NF000934">
    <property type="entry name" value="PRK00092.3-1"/>
    <property type="match status" value="1"/>
</dbReference>
<dbReference type="HAMAP" id="MF_01077">
    <property type="entry name" value="RimP"/>
    <property type="match status" value="1"/>
</dbReference>
<dbReference type="InterPro" id="IPR003728">
    <property type="entry name" value="Ribosome_maturation_RimP"/>
</dbReference>
<reference evidence="6" key="2">
    <citation type="submission" date="2021-04" db="EMBL/GenBank/DDBJ databases">
        <authorList>
            <person name="Dong X."/>
        </authorList>
    </citation>
    <scope>NUCLEOTIDE SEQUENCE</scope>
    <source>
        <strain evidence="6">ZWT</strain>
    </source>
</reference>
<dbReference type="Proteomes" id="UP001056429">
    <property type="component" value="Unassembled WGS sequence"/>
</dbReference>
<dbReference type="CDD" id="cd01734">
    <property type="entry name" value="YlxS_C"/>
    <property type="match status" value="1"/>
</dbReference>
<reference evidence="6" key="1">
    <citation type="journal article" date="2021" name="mSystems">
        <title>Bacteria and Archaea Synergistically Convert Glycine Betaine to Biogenic Methane in the Formosa Cold Seep of the South China Sea.</title>
        <authorList>
            <person name="Li L."/>
            <person name="Zhang W."/>
            <person name="Zhang S."/>
            <person name="Song L."/>
            <person name="Sun Q."/>
            <person name="Zhang H."/>
            <person name="Xiang H."/>
            <person name="Dong X."/>
        </authorList>
    </citation>
    <scope>NUCLEOTIDE SEQUENCE</scope>
    <source>
        <strain evidence="6">ZWT</strain>
    </source>
</reference>
<dbReference type="InterPro" id="IPR036847">
    <property type="entry name" value="RimP_C_sf"/>
</dbReference>
<comment type="similarity">
    <text evidence="3">Belongs to the RimP family.</text>
</comment>
<dbReference type="SUPFAM" id="SSF74942">
    <property type="entry name" value="YhbC-like, C-terminal domain"/>
    <property type="match status" value="1"/>
</dbReference>
<feature type="domain" description="Ribosome maturation factor RimP N-terminal" evidence="4">
    <location>
        <begin position="21"/>
        <end position="93"/>
    </location>
</feature>
<dbReference type="Gene3D" id="3.30.300.70">
    <property type="entry name" value="RimP-like superfamily, N-terminal"/>
    <property type="match status" value="1"/>
</dbReference>
<dbReference type="InterPro" id="IPR028998">
    <property type="entry name" value="RimP_C"/>
</dbReference>
<dbReference type="PANTHER" id="PTHR33867:SF1">
    <property type="entry name" value="RIBOSOME MATURATION FACTOR RIMP"/>
    <property type="match status" value="1"/>
</dbReference>
<sequence length="160" mass="18729">MEKGGILVITEVKLNELRDRVKAIVNNEGFELYHIEYVKENNEFYLRIYIDSESGVTINNCVDITKKLSSDYLDVEDPIDEAYYLEISSPGIERILYTEEHYRRYLNHEVKVALSKLHCGKKKVVGVLKDFNENEIIIEGEEVWTIPTEKIKRIKLKGEF</sequence>
<protein>
    <recommendedName>
        <fullName evidence="3">Ribosome maturation factor RimP</fullName>
    </recommendedName>
</protein>
<feature type="domain" description="Ribosome maturation factor RimP C-terminal" evidence="5">
    <location>
        <begin position="96"/>
        <end position="160"/>
    </location>
</feature>
<name>A0A9J6P2W6_9CLOT</name>
<proteinExistence type="inferred from homology"/>
<dbReference type="SUPFAM" id="SSF75420">
    <property type="entry name" value="YhbC-like, N-terminal domain"/>
    <property type="match status" value="1"/>
</dbReference>
<dbReference type="PANTHER" id="PTHR33867">
    <property type="entry name" value="RIBOSOME MATURATION FACTOR RIMP"/>
    <property type="match status" value="1"/>
</dbReference>
<dbReference type="InterPro" id="IPR035956">
    <property type="entry name" value="RimP_N_sf"/>
</dbReference>
<dbReference type="Pfam" id="PF17384">
    <property type="entry name" value="DUF150_C"/>
    <property type="match status" value="1"/>
</dbReference>
<comment type="caution">
    <text evidence="6">The sequence shown here is derived from an EMBL/GenBank/DDBJ whole genome shotgun (WGS) entry which is preliminary data.</text>
</comment>
<keyword evidence="2 3" id="KW-0690">Ribosome biogenesis</keyword>
<evidence type="ECO:0000256" key="2">
    <source>
        <dbReference type="ARBA" id="ARBA00022517"/>
    </source>
</evidence>
<organism evidence="6 7">
    <name type="scientific">Oceanirhabdus seepicola</name>
    <dbReference type="NCBI Taxonomy" id="2828781"/>
    <lineage>
        <taxon>Bacteria</taxon>
        <taxon>Bacillati</taxon>
        <taxon>Bacillota</taxon>
        <taxon>Clostridia</taxon>
        <taxon>Eubacteriales</taxon>
        <taxon>Clostridiaceae</taxon>
        <taxon>Oceanirhabdus</taxon>
    </lineage>
</organism>
<dbReference type="GO" id="GO:0006412">
    <property type="term" value="P:translation"/>
    <property type="evidence" value="ECO:0007669"/>
    <property type="project" value="TreeGrafter"/>
</dbReference>